<dbReference type="AlphaFoldDB" id="A0AAU8LMH9"/>
<reference evidence="1" key="2">
    <citation type="submission" date="2024-07" db="EMBL/GenBank/DDBJ databases">
        <title>A complete genome sequence for Pseudomonas syringae CC1417.</title>
        <authorList>
            <person name="Baltrus D.A."/>
        </authorList>
    </citation>
    <scope>NUCLEOTIDE SEQUENCE</scope>
    <source>
        <strain evidence="1">CC1417</strain>
    </source>
</reference>
<accession>A0AAU8LMH9</accession>
<reference evidence="1" key="1">
    <citation type="journal article" date="2014" name="Genome Announc.">
        <title>Draft Genome Sequences of a Phylogenetically Diverse Suite of Pseudomonas syringae Strains from Multiple Source Populations.</title>
        <authorList>
            <person name="Baltrus D.A."/>
            <person name="Yourstone S."/>
            <person name="Lind A."/>
            <person name="Guilbaud C."/>
            <person name="Sands D.C."/>
            <person name="Jones C.D."/>
            <person name="Morris C.E."/>
            <person name="Dangl J.L."/>
        </authorList>
    </citation>
    <scope>NUCLEOTIDE SEQUENCE</scope>
    <source>
        <strain evidence="1">CC1417</strain>
    </source>
</reference>
<dbReference type="EMBL" id="CP159362">
    <property type="protein sequence ID" value="XCN69750.1"/>
    <property type="molecule type" value="Genomic_DNA"/>
</dbReference>
<gene>
    <name evidence="1" type="ORF">N011_10860</name>
</gene>
<sequence length="262" mass="28418">MEDIILVVSINPNAVSGSQLANVTASQNKSLTKSQVTTEYAAGGSQKDTSSLSSLSLQLSESAARAAARDSSLSRKELGAKASELLSQISGDGYFANKKAIDAEVPDTQDPELLERARNATQFVNGSGKNPFAGMSSDQLSLIIYDDSGSFTTNERRAAWSESFDQESAWRQKVVANSIAEYRETGKLTKFFTEALEHYKGLPAIEQAQYPNSYEAKLQGWIALDFNYKTHTAEGTGSAQDVIDKVLNLDKQMFDDTGEDTA</sequence>
<name>A0AAU8LMH9_PSESX</name>
<proteinExistence type="predicted"/>
<evidence type="ECO:0000313" key="1">
    <source>
        <dbReference type="EMBL" id="XCN69750.1"/>
    </source>
</evidence>
<protein>
    <submittedName>
        <fullName evidence="1">Uncharacterized protein</fullName>
    </submittedName>
</protein>
<dbReference type="RefSeq" id="WP_235201087.1">
    <property type="nucleotide sequence ID" value="NZ_CP159362.1"/>
</dbReference>
<organism evidence="1">
    <name type="scientific">Pseudomonas syringae CC1417</name>
    <dbReference type="NCBI Taxonomy" id="1357272"/>
    <lineage>
        <taxon>Bacteria</taxon>
        <taxon>Pseudomonadati</taxon>
        <taxon>Pseudomonadota</taxon>
        <taxon>Gammaproteobacteria</taxon>
        <taxon>Pseudomonadales</taxon>
        <taxon>Pseudomonadaceae</taxon>
        <taxon>Pseudomonas</taxon>
        <taxon>Pseudomonas syringae</taxon>
    </lineage>
</organism>